<sequence>MEELLKKYDREPAQKSIEALLADIVAHVNALTPAVLHNFGLGTGRGGAILLNCHYARLTGNDEFYEVAEKLLLESIDALNPVKYKAILSNYYGDLSEFGTLISYLEENGHLNQDTGFSFYEFDNLLIDRVQTNIEQKNFGIGTGALSISSYLLRRLDNSPEVYRCTLDLFEAIYKAAEGDKENGYYWTTNYFEEPRVYTGLAHGNAMIINFLCSIHAKGIEKERCEELMRYAIKFLLLNQIDPVQYGSNFPLWVGRNEETKNHCVVYGDIGTVYAIIKAAQILKDSAYLAEAIILAYDTVTRHRKEDTTLLDASIKYGVSSPYLVYNRIYQLTGIEAFKTAANYWFDQISEMNTADNEYLGFNSHFFKKYPEGQLGFGYGLAGIGLVFMQHLSEGALSINEFTWIP</sequence>
<evidence type="ECO:0000313" key="2">
    <source>
        <dbReference type="Proteomes" id="UP000537204"/>
    </source>
</evidence>
<dbReference type="InterPro" id="IPR007822">
    <property type="entry name" value="LANC-like"/>
</dbReference>
<dbReference type="RefSeq" id="WP_183879669.1">
    <property type="nucleotide sequence ID" value="NZ_JACHCE010000001.1"/>
</dbReference>
<reference evidence="1 2" key="1">
    <citation type="submission" date="2020-08" db="EMBL/GenBank/DDBJ databases">
        <title>Genomic Encyclopedia of Type Strains, Phase IV (KMG-V): Genome sequencing to study the core and pangenomes of soil and plant-associated prokaryotes.</title>
        <authorList>
            <person name="Whitman W."/>
        </authorList>
    </citation>
    <scope>NUCLEOTIDE SEQUENCE [LARGE SCALE GENOMIC DNA]</scope>
    <source>
        <strain evidence="1 2">S3M1</strain>
    </source>
</reference>
<dbReference type="SMART" id="SM01260">
    <property type="entry name" value="LANC_like"/>
    <property type="match status" value="1"/>
</dbReference>
<dbReference type="EMBL" id="JACHCE010000001">
    <property type="protein sequence ID" value="MBB5635227.1"/>
    <property type="molecule type" value="Genomic_DNA"/>
</dbReference>
<dbReference type="Proteomes" id="UP000537204">
    <property type="component" value="Unassembled WGS sequence"/>
</dbReference>
<accession>A0A7W9DXK7</accession>
<comment type="caution">
    <text evidence="1">The sequence shown here is derived from an EMBL/GenBank/DDBJ whole genome shotgun (WGS) entry which is preliminary data.</text>
</comment>
<dbReference type="SUPFAM" id="SSF158745">
    <property type="entry name" value="LanC-like"/>
    <property type="match status" value="1"/>
</dbReference>
<dbReference type="Gene3D" id="1.50.10.20">
    <property type="match status" value="1"/>
</dbReference>
<protein>
    <submittedName>
        <fullName evidence="1">Lantibiotic modifying enzyme</fullName>
    </submittedName>
</protein>
<dbReference type="AlphaFoldDB" id="A0A7W9DXK7"/>
<name>A0A7W9DXK7_9SPHI</name>
<dbReference type="GO" id="GO:0031179">
    <property type="term" value="P:peptide modification"/>
    <property type="evidence" value="ECO:0007669"/>
    <property type="project" value="InterPro"/>
</dbReference>
<dbReference type="Pfam" id="PF05147">
    <property type="entry name" value="LANC_like"/>
    <property type="match status" value="1"/>
</dbReference>
<gene>
    <name evidence="1" type="ORF">HDE68_001112</name>
</gene>
<organism evidence="1 2">
    <name type="scientific">Pedobacter cryoconitis</name>
    <dbReference type="NCBI Taxonomy" id="188932"/>
    <lineage>
        <taxon>Bacteria</taxon>
        <taxon>Pseudomonadati</taxon>
        <taxon>Bacteroidota</taxon>
        <taxon>Sphingobacteriia</taxon>
        <taxon>Sphingobacteriales</taxon>
        <taxon>Sphingobacteriaceae</taxon>
        <taxon>Pedobacter</taxon>
    </lineage>
</organism>
<evidence type="ECO:0000313" key="1">
    <source>
        <dbReference type="EMBL" id="MBB5635227.1"/>
    </source>
</evidence>
<proteinExistence type="predicted"/>